<evidence type="ECO:0008006" key="3">
    <source>
        <dbReference type="Google" id="ProtNLM"/>
    </source>
</evidence>
<dbReference type="SUPFAM" id="SSF51126">
    <property type="entry name" value="Pectin lyase-like"/>
    <property type="match status" value="1"/>
</dbReference>
<gene>
    <name evidence="1" type="ORF">HHL10_05405</name>
</gene>
<dbReference type="RefSeq" id="WP_169159292.1">
    <property type="nucleotide sequence ID" value="NZ_JABBFW010000002.1"/>
</dbReference>
<dbReference type="EMBL" id="JABBFW010000002">
    <property type="protein sequence ID" value="NML14414.1"/>
    <property type="molecule type" value="Genomic_DNA"/>
</dbReference>
<comment type="caution">
    <text evidence="1">The sequence shown here is derived from an EMBL/GenBank/DDBJ whole genome shotgun (WGS) entry which is preliminary data.</text>
</comment>
<dbReference type="Proteomes" id="UP000574067">
    <property type="component" value="Unassembled WGS sequence"/>
</dbReference>
<dbReference type="Gene3D" id="2.160.20.10">
    <property type="entry name" value="Single-stranded right-handed beta-helix, Pectin lyase-like"/>
    <property type="match status" value="1"/>
</dbReference>
<sequence>MLRKLVLVLLGLLVPLAVTVLAGVAAPGGGVAQALQSATGHTPGEWLRHLQRRVQGHPTLEAVASGPLRAIQHRLEREVPTLLPNLGKGQQPRTLGPLRYGDAGQPLPITAQAIPVPGGGELLHSAAAIAAAMGRARPGQQLVIAPGRYRITHPLQTRAGGTASAPIVVRALRPGEVTLEFETGEGFLVAHPYWVFENLHLRGTCAHHDECEHAFHVVGAARATVLRNNLVEDFNAHIKVNGRGGVWPDDGLVQFNTLRNGAPRQTRKPVTPLDIVAASGWQVADNLVAHFVKAQGDQISYGMFMKGGGDQGRIERNLVICTTQDISQPGARVGLSFGGGGTSRAFCRDGRCEAEHAHGLVANNVVAHCNDTGIHVYRSADIRVAHNTLVNTAGVEVRVPPARAQVEANLLEGFLRARDGGVVRVEDNVVGPLAGTPQQVDGLLLQPPGSLAWRAAAPGQIATDFCGTPRTEQLLPGAVAAGVPCAEAAP</sequence>
<dbReference type="InterPro" id="IPR012334">
    <property type="entry name" value="Pectin_lyas_fold"/>
</dbReference>
<organism evidence="1 2">
    <name type="scientific">Azohydromonas caseinilytica</name>
    <dbReference type="NCBI Taxonomy" id="2728836"/>
    <lineage>
        <taxon>Bacteria</taxon>
        <taxon>Pseudomonadati</taxon>
        <taxon>Pseudomonadota</taxon>
        <taxon>Betaproteobacteria</taxon>
        <taxon>Burkholderiales</taxon>
        <taxon>Sphaerotilaceae</taxon>
        <taxon>Azohydromonas</taxon>
    </lineage>
</organism>
<dbReference type="AlphaFoldDB" id="A0A848F445"/>
<reference evidence="1 2" key="1">
    <citation type="submission" date="2020-04" db="EMBL/GenBank/DDBJ databases">
        <title>Azohydromonas sp. isolated from soil.</title>
        <authorList>
            <person name="Dahal R.H."/>
        </authorList>
    </citation>
    <scope>NUCLEOTIDE SEQUENCE [LARGE SCALE GENOMIC DNA]</scope>
    <source>
        <strain evidence="1 2">G-1-1-14</strain>
    </source>
</reference>
<name>A0A848F445_9BURK</name>
<proteinExistence type="predicted"/>
<protein>
    <recommendedName>
        <fullName evidence="3">Right handed beta helix region</fullName>
    </recommendedName>
</protein>
<dbReference type="InterPro" id="IPR011050">
    <property type="entry name" value="Pectin_lyase_fold/virulence"/>
</dbReference>
<evidence type="ECO:0000313" key="1">
    <source>
        <dbReference type="EMBL" id="NML14414.1"/>
    </source>
</evidence>
<accession>A0A848F445</accession>
<evidence type="ECO:0000313" key="2">
    <source>
        <dbReference type="Proteomes" id="UP000574067"/>
    </source>
</evidence>
<keyword evidence="2" id="KW-1185">Reference proteome</keyword>